<reference evidence="1 2" key="1">
    <citation type="submission" date="2023-03" db="EMBL/GenBank/DDBJ databases">
        <title>Genome insight into feeding habits of ladybird beetles.</title>
        <authorList>
            <person name="Li H.-S."/>
            <person name="Huang Y.-H."/>
            <person name="Pang H."/>
        </authorList>
    </citation>
    <scope>NUCLEOTIDE SEQUENCE [LARGE SCALE GENOMIC DNA]</scope>
    <source>
        <strain evidence="1">SYSU_2023b</strain>
        <tissue evidence="1">Whole body</tissue>
    </source>
</reference>
<comment type="caution">
    <text evidence="1">The sequence shown here is derived from an EMBL/GenBank/DDBJ whole genome shotgun (WGS) entry which is preliminary data.</text>
</comment>
<evidence type="ECO:0000313" key="2">
    <source>
        <dbReference type="Proteomes" id="UP001431783"/>
    </source>
</evidence>
<proteinExistence type="predicted"/>
<keyword evidence="2" id="KW-1185">Reference proteome</keyword>
<dbReference type="Proteomes" id="UP001431783">
    <property type="component" value="Unassembled WGS sequence"/>
</dbReference>
<sequence>MLKIHITPCKNPDPYAQYSVFNDSSPLQRELRVSEWGNIAPCSAGADVKKFDLLEGPSTGRPNHRHNALHCAMWNTVVILVWVGKSAFVGELTEGASRGILEWNGVICTTEGQAPVSKREMTMRIYRNPLNVEALPQVLLSIFSLNAYPGRKMHSQKASSAILLSASVKIVDTNMPQHSSGESMIYQHEIECVICCLLKYVELWSTALCHYYNQFEVVRDQRSIGNVYSI</sequence>
<dbReference type="AlphaFoldDB" id="A0AAW1UNM1"/>
<organism evidence="1 2">
    <name type="scientific">Henosepilachna vigintioctopunctata</name>
    <dbReference type="NCBI Taxonomy" id="420089"/>
    <lineage>
        <taxon>Eukaryota</taxon>
        <taxon>Metazoa</taxon>
        <taxon>Ecdysozoa</taxon>
        <taxon>Arthropoda</taxon>
        <taxon>Hexapoda</taxon>
        <taxon>Insecta</taxon>
        <taxon>Pterygota</taxon>
        <taxon>Neoptera</taxon>
        <taxon>Endopterygota</taxon>
        <taxon>Coleoptera</taxon>
        <taxon>Polyphaga</taxon>
        <taxon>Cucujiformia</taxon>
        <taxon>Coccinelloidea</taxon>
        <taxon>Coccinellidae</taxon>
        <taxon>Epilachninae</taxon>
        <taxon>Epilachnini</taxon>
        <taxon>Henosepilachna</taxon>
    </lineage>
</organism>
<accession>A0AAW1UNM1</accession>
<gene>
    <name evidence="1" type="ORF">WA026_014382</name>
</gene>
<name>A0AAW1UNM1_9CUCU</name>
<evidence type="ECO:0000313" key="1">
    <source>
        <dbReference type="EMBL" id="KAK9881039.1"/>
    </source>
</evidence>
<dbReference type="EMBL" id="JARQZJ010000067">
    <property type="protein sequence ID" value="KAK9881039.1"/>
    <property type="molecule type" value="Genomic_DNA"/>
</dbReference>
<protein>
    <submittedName>
        <fullName evidence="1">Uncharacterized protein</fullName>
    </submittedName>
</protein>